<keyword evidence="1" id="KW-0472">Membrane</keyword>
<keyword evidence="1" id="KW-1133">Transmembrane helix</keyword>
<evidence type="ECO:0000313" key="3">
    <source>
        <dbReference type="Proteomes" id="UP000464378"/>
    </source>
</evidence>
<dbReference type="AlphaFoldDB" id="A0A6C2YPK9"/>
<dbReference type="KEGG" id="tim:GMBLW1_08970"/>
<dbReference type="EMBL" id="LR586016">
    <property type="protein sequence ID" value="VIP03063.1"/>
    <property type="molecule type" value="Genomic_DNA"/>
</dbReference>
<dbReference type="Proteomes" id="UP000464378">
    <property type="component" value="Chromosome"/>
</dbReference>
<organism evidence="2">
    <name type="scientific">Tuwongella immobilis</name>
    <dbReference type="NCBI Taxonomy" id="692036"/>
    <lineage>
        <taxon>Bacteria</taxon>
        <taxon>Pseudomonadati</taxon>
        <taxon>Planctomycetota</taxon>
        <taxon>Planctomycetia</taxon>
        <taxon>Gemmatales</taxon>
        <taxon>Gemmataceae</taxon>
        <taxon>Tuwongella</taxon>
    </lineage>
</organism>
<proteinExistence type="predicted"/>
<feature type="transmembrane region" description="Helical" evidence="1">
    <location>
        <begin position="92"/>
        <end position="112"/>
    </location>
</feature>
<evidence type="ECO:0000256" key="1">
    <source>
        <dbReference type="SAM" id="Phobius"/>
    </source>
</evidence>
<reference evidence="2" key="1">
    <citation type="submission" date="2019-04" db="EMBL/GenBank/DDBJ databases">
        <authorList>
            <consortium name="Science for Life Laboratories"/>
        </authorList>
    </citation>
    <scope>NUCLEOTIDE SEQUENCE</scope>
    <source>
        <strain evidence="2">MBLW1</strain>
    </source>
</reference>
<dbReference type="InParanoid" id="A0A6C2YPK9"/>
<feature type="transmembrane region" description="Helical" evidence="1">
    <location>
        <begin position="124"/>
        <end position="143"/>
    </location>
</feature>
<dbReference type="EMBL" id="LR593887">
    <property type="protein sequence ID" value="VTS03276.1"/>
    <property type="molecule type" value="Genomic_DNA"/>
</dbReference>
<feature type="transmembrane region" description="Helical" evidence="1">
    <location>
        <begin position="53"/>
        <end position="72"/>
    </location>
</feature>
<dbReference type="RefSeq" id="WP_162658173.1">
    <property type="nucleotide sequence ID" value="NZ_LR593887.1"/>
</dbReference>
<sequence>MKSSKIGEMFVQFSVKGLEASKSAVAGTVAAISRGFSGVGTIIGSIASSAKNLGIVFGGIAGGAVATFGRAAMSGTVEGERLGASMEYLGRVVGGGLAPYVRILTSGIVSLADAYRSLTPSTKAVVTATVLAVAGIGAFIAVMPIVGAVIGAVISPIGLMIAGIAAIGTYLVSTGRITGTFSENVGKAMQFCVDAYLAGEKGVRKFFAVSSFVFQNLGSFARAVFDDLLQFIRFTFDEAVRIGGAMARNVRTMTERAISGNFAGITENLESLAFRPFESKNLNKFFDNPALKAKLAALDAEFEARGSKWGKVGERFASGLAMGIQRVTDAFNTGGAGPQLKLDVQFESMQGTWDRLQKAFAGGSAEDIARDQLGEQKKMNETLGQVLGAIRGAFVPAVGS</sequence>
<keyword evidence="1" id="KW-0812">Transmembrane</keyword>
<evidence type="ECO:0000313" key="2">
    <source>
        <dbReference type="EMBL" id="VIP03063.1"/>
    </source>
</evidence>
<accession>A0A6C2YPK9</accession>
<name>A0A6C2YPK9_9BACT</name>
<gene>
    <name evidence="2" type="ORF">GMBLW1_08970</name>
</gene>
<feature type="transmembrane region" description="Helical" evidence="1">
    <location>
        <begin position="149"/>
        <end position="172"/>
    </location>
</feature>
<protein>
    <submittedName>
        <fullName evidence="2">Uncharacterized protein</fullName>
    </submittedName>
</protein>
<keyword evidence="3" id="KW-1185">Reference proteome</keyword>